<feature type="domain" description="CusB-like beta-barrel" evidence="5">
    <location>
        <begin position="223"/>
        <end position="295"/>
    </location>
</feature>
<comment type="caution">
    <text evidence="7">The sequence shown here is derived from an EMBL/GenBank/DDBJ whole genome shotgun (WGS) entry which is preliminary data.</text>
</comment>
<protein>
    <submittedName>
        <fullName evidence="7">RND family efflux transporter MFP subunit</fullName>
    </submittedName>
</protein>
<dbReference type="Gene3D" id="1.10.287.470">
    <property type="entry name" value="Helix hairpin bin"/>
    <property type="match status" value="1"/>
</dbReference>
<evidence type="ECO:0000259" key="6">
    <source>
        <dbReference type="Pfam" id="PF25967"/>
    </source>
</evidence>
<dbReference type="OrthoDB" id="9806939at2"/>
<feature type="domain" description="Multidrug resistance protein MdtA-like barrel-sandwich hybrid" evidence="4">
    <location>
        <begin position="91"/>
        <end position="209"/>
    </location>
</feature>
<dbReference type="FunFam" id="2.40.30.170:FF:000010">
    <property type="entry name" value="Efflux RND transporter periplasmic adaptor subunit"/>
    <property type="match status" value="1"/>
</dbReference>
<dbReference type="Gene3D" id="2.40.50.100">
    <property type="match status" value="1"/>
</dbReference>
<dbReference type="SUPFAM" id="SSF111369">
    <property type="entry name" value="HlyD-like secretion proteins"/>
    <property type="match status" value="1"/>
</dbReference>
<evidence type="ECO:0000313" key="8">
    <source>
        <dbReference type="Proteomes" id="UP000245390"/>
    </source>
</evidence>
<dbReference type="EMBL" id="QGGV01000001">
    <property type="protein sequence ID" value="PWK59032.1"/>
    <property type="molecule type" value="Genomic_DNA"/>
</dbReference>
<feature type="domain" description="Multidrug resistance protein MdtA-like C-terminal permuted SH3" evidence="6">
    <location>
        <begin position="308"/>
        <end position="359"/>
    </location>
</feature>
<keyword evidence="8" id="KW-1185">Reference proteome</keyword>
<dbReference type="GO" id="GO:1990281">
    <property type="term" value="C:efflux pump complex"/>
    <property type="evidence" value="ECO:0007669"/>
    <property type="project" value="TreeGrafter"/>
</dbReference>
<dbReference type="Pfam" id="PF25954">
    <property type="entry name" value="Beta-barrel_RND_2"/>
    <property type="match status" value="1"/>
</dbReference>
<evidence type="ECO:0000313" key="7">
    <source>
        <dbReference type="EMBL" id="PWK59032.1"/>
    </source>
</evidence>
<evidence type="ECO:0000259" key="4">
    <source>
        <dbReference type="Pfam" id="PF25917"/>
    </source>
</evidence>
<evidence type="ECO:0000256" key="3">
    <source>
        <dbReference type="ARBA" id="ARBA00022448"/>
    </source>
</evidence>
<dbReference type="Gene3D" id="2.40.30.170">
    <property type="match status" value="1"/>
</dbReference>
<dbReference type="RefSeq" id="WP_109757862.1">
    <property type="nucleotide sequence ID" value="NZ_CP034588.1"/>
</dbReference>
<dbReference type="InterPro" id="IPR006143">
    <property type="entry name" value="RND_pump_MFP"/>
</dbReference>
<keyword evidence="3" id="KW-0813">Transport</keyword>
<evidence type="ECO:0000256" key="1">
    <source>
        <dbReference type="ARBA" id="ARBA00004196"/>
    </source>
</evidence>
<dbReference type="Gene3D" id="2.40.420.20">
    <property type="match status" value="1"/>
</dbReference>
<dbReference type="InterPro" id="IPR058627">
    <property type="entry name" value="MdtA-like_C"/>
</dbReference>
<name>A0A316GEA7_9RHOB</name>
<reference evidence="7 8" key="1">
    <citation type="submission" date="2018-05" db="EMBL/GenBank/DDBJ databases">
        <title>Genomic Encyclopedia of Type Strains, Phase IV (KMG-IV): sequencing the most valuable type-strain genomes for metagenomic binning, comparative biology and taxonomic classification.</title>
        <authorList>
            <person name="Goeker M."/>
        </authorList>
    </citation>
    <scope>NUCLEOTIDE SEQUENCE [LARGE SCALE GENOMIC DNA]</scope>
    <source>
        <strain evidence="7 8">DSM 103371</strain>
    </source>
</reference>
<evidence type="ECO:0000256" key="2">
    <source>
        <dbReference type="ARBA" id="ARBA00009477"/>
    </source>
</evidence>
<dbReference type="PANTHER" id="PTHR30469:SF11">
    <property type="entry name" value="BLL4320 PROTEIN"/>
    <property type="match status" value="1"/>
</dbReference>
<dbReference type="Pfam" id="PF25917">
    <property type="entry name" value="BSH_RND"/>
    <property type="match status" value="1"/>
</dbReference>
<dbReference type="Proteomes" id="UP000245390">
    <property type="component" value="Unassembled WGS sequence"/>
</dbReference>
<dbReference type="KEGG" id="salo:EF888_05705"/>
<organism evidence="7 8">
    <name type="scientific">Silicimonas algicola</name>
    <dbReference type="NCBI Taxonomy" id="1826607"/>
    <lineage>
        <taxon>Bacteria</taxon>
        <taxon>Pseudomonadati</taxon>
        <taxon>Pseudomonadota</taxon>
        <taxon>Alphaproteobacteria</taxon>
        <taxon>Rhodobacterales</taxon>
        <taxon>Paracoccaceae</taxon>
    </lineage>
</organism>
<dbReference type="PANTHER" id="PTHR30469">
    <property type="entry name" value="MULTIDRUG RESISTANCE PROTEIN MDTA"/>
    <property type="match status" value="1"/>
</dbReference>
<dbReference type="GO" id="GO:0015562">
    <property type="term" value="F:efflux transmembrane transporter activity"/>
    <property type="evidence" value="ECO:0007669"/>
    <property type="project" value="TreeGrafter"/>
</dbReference>
<proteinExistence type="inferred from homology"/>
<gene>
    <name evidence="7" type="ORF">C8D95_101854</name>
</gene>
<dbReference type="InterPro" id="IPR058625">
    <property type="entry name" value="MdtA-like_BSH"/>
</dbReference>
<dbReference type="NCBIfam" id="TIGR01730">
    <property type="entry name" value="RND_mfp"/>
    <property type="match status" value="1"/>
</dbReference>
<sequence>MSLLKQVLVTVVLVAVAVWGLAAYVPASHPMLDRLGLLERLGIEAEAAVATQGGGGQGRGGGGPVIVIAKAVEEASLYDEITTIGDGRALRSVAILPEVAGNLSAVNVQSGDYVNEGDILVTMDDASQQIELERARFVVEDAREALERVNALGGTVSRIQRSSATLAVQTAELDLREAQLEIERRKIVAPIAGWLGIIAHTVGDQVTPTTEIAQIDDRSEIVVEFRVPERFVAQIEPGDGIRATPLARPQLELEGRITAIDNRVDSDSRTLRLQASLANADDMLRAGMAFRITLSFTGDPFPTIDPLAIQWGSDGPFVWVIREGKAERQKIMIQQRNSDTVLVGGGLEVGEQVVTEGMQNLRPGTEVTVLGDDAALKGPAPGAVTRG</sequence>
<dbReference type="InterPro" id="IPR058792">
    <property type="entry name" value="Beta-barrel_RND_2"/>
</dbReference>
<comment type="subcellular location">
    <subcellularLocation>
        <location evidence="1">Cell envelope</location>
    </subcellularLocation>
</comment>
<evidence type="ECO:0000259" key="5">
    <source>
        <dbReference type="Pfam" id="PF25954"/>
    </source>
</evidence>
<accession>A0A316GEA7</accession>
<comment type="similarity">
    <text evidence="2">Belongs to the membrane fusion protein (MFP) (TC 8.A.1) family.</text>
</comment>
<dbReference type="Pfam" id="PF25967">
    <property type="entry name" value="RND-MFP_C"/>
    <property type="match status" value="1"/>
</dbReference>
<dbReference type="AlphaFoldDB" id="A0A316GEA7"/>